<evidence type="ECO:0000313" key="10">
    <source>
        <dbReference type="Proteomes" id="UP000243591"/>
    </source>
</evidence>
<dbReference type="EMBL" id="CP023483">
    <property type="protein sequence ID" value="ATF25285.1"/>
    <property type="molecule type" value="Genomic_DNA"/>
</dbReference>
<dbReference type="RefSeq" id="WP_069118796.1">
    <property type="nucleotide sequence ID" value="NZ_CP023483.1"/>
</dbReference>
<organism evidence="9 10">
    <name type="scientific">Brochothrix thermosphacta</name>
    <name type="common">Microbacterium thermosphactum</name>
    <dbReference type="NCBI Taxonomy" id="2756"/>
    <lineage>
        <taxon>Bacteria</taxon>
        <taxon>Bacillati</taxon>
        <taxon>Bacillota</taxon>
        <taxon>Bacilli</taxon>
        <taxon>Bacillales</taxon>
        <taxon>Listeriaceae</taxon>
        <taxon>Brochothrix</taxon>
    </lineage>
</organism>
<dbReference type="PANTHER" id="PTHR35794:SF2">
    <property type="entry name" value="CELL DIVISION PROTEIN DIVIVA"/>
    <property type="match status" value="1"/>
</dbReference>
<feature type="region of interest" description="Disordered" evidence="8">
    <location>
        <begin position="163"/>
        <end position="200"/>
    </location>
</feature>
<evidence type="ECO:0000256" key="2">
    <source>
        <dbReference type="ARBA" id="ARBA00009008"/>
    </source>
</evidence>
<feature type="coiled-coil region" evidence="7">
    <location>
        <begin position="86"/>
        <end position="124"/>
    </location>
</feature>
<keyword evidence="3" id="KW-0963">Cytoplasm</keyword>
<dbReference type="OrthoDB" id="9815492at2"/>
<comment type="similarity">
    <text evidence="2">Belongs to the DivIVA family.</text>
</comment>
<evidence type="ECO:0000256" key="8">
    <source>
        <dbReference type="SAM" id="MobiDB-lite"/>
    </source>
</evidence>
<dbReference type="GO" id="GO:0005737">
    <property type="term" value="C:cytoplasm"/>
    <property type="evidence" value="ECO:0007669"/>
    <property type="project" value="UniProtKB-SubCell"/>
</dbReference>
<dbReference type="PANTHER" id="PTHR35794">
    <property type="entry name" value="CELL DIVISION PROTEIN DIVIVA"/>
    <property type="match status" value="1"/>
</dbReference>
<name>A0A1D2KQ02_BROTH</name>
<comment type="subcellular location">
    <subcellularLocation>
        <location evidence="1">Cytoplasm</location>
    </subcellularLocation>
</comment>
<evidence type="ECO:0000256" key="4">
    <source>
        <dbReference type="ARBA" id="ARBA00022618"/>
    </source>
</evidence>
<dbReference type="InterPro" id="IPR019933">
    <property type="entry name" value="DivIVA_domain"/>
</dbReference>
<evidence type="ECO:0000256" key="7">
    <source>
        <dbReference type="SAM" id="Coils"/>
    </source>
</evidence>
<sequence length="200" mass="22974">MPLSPLDIHNKEFGKKLRGYDEDEVNDFLEQVIKDYELTIKEKKALASELHTNKEQLSHYKTIESTLNKSLVIAQDSADETRNAAQREAELIVREAQNNASEIVNEALTKTHRLAVEIEELKRQSKVFRERLRLLVTTQLDMLEHEDWSTSLEYDENVEERVTDAYGEAKEADFNTAQEKPAALIDESLDNSTKEVPAKD</sequence>
<evidence type="ECO:0000313" key="9">
    <source>
        <dbReference type="EMBL" id="ATF25285.1"/>
    </source>
</evidence>
<accession>A0A1D2KQ02</accession>
<gene>
    <name evidence="9" type="ORF">CNY62_02145</name>
</gene>
<keyword evidence="6" id="KW-0131">Cell cycle</keyword>
<dbReference type="Proteomes" id="UP000243591">
    <property type="component" value="Chromosome"/>
</dbReference>
<dbReference type="GO" id="GO:0051301">
    <property type="term" value="P:cell division"/>
    <property type="evidence" value="ECO:0007669"/>
    <property type="project" value="UniProtKB-KW"/>
</dbReference>
<dbReference type="KEGG" id="bths:CNY62_02145"/>
<keyword evidence="5 7" id="KW-0175">Coiled coil</keyword>
<dbReference type="STRING" id="2756.BFR44_01435"/>
<keyword evidence="4" id="KW-0132">Cell division</keyword>
<evidence type="ECO:0000256" key="1">
    <source>
        <dbReference type="ARBA" id="ARBA00004496"/>
    </source>
</evidence>
<evidence type="ECO:0000256" key="3">
    <source>
        <dbReference type="ARBA" id="ARBA00022490"/>
    </source>
</evidence>
<dbReference type="NCBIfam" id="TIGR03544">
    <property type="entry name" value="DivI1A_domain"/>
    <property type="match status" value="1"/>
</dbReference>
<evidence type="ECO:0000256" key="5">
    <source>
        <dbReference type="ARBA" id="ARBA00023054"/>
    </source>
</evidence>
<evidence type="ECO:0000256" key="6">
    <source>
        <dbReference type="ARBA" id="ARBA00023306"/>
    </source>
</evidence>
<dbReference type="Gene3D" id="6.10.250.660">
    <property type="match status" value="1"/>
</dbReference>
<dbReference type="InterPro" id="IPR007793">
    <property type="entry name" value="DivIVA_fam"/>
</dbReference>
<dbReference type="AlphaFoldDB" id="A0A1D2KQ02"/>
<protein>
    <submittedName>
        <fullName evidence="9">Septum formation initiator</fullName>
    </submittedName>
</protein>
<keyword evidence="10" id="KW-1185">Reference proteome</keyword>
<dbReference type="Pfam" id="PF05103">
    <property type="entry name" value="DivIVA"/>
    <property type="match status" value="1"/>
</dbReference>
<feature type="compositionally biased region" description="Basic and acidic residues" evidence="8">
    <location>
        <begin position="163"/>
        <end position="173"/>
    </location>
</feature>
<reference evidence="9 10" key="1">
    <citation type="submission" date="2017-09" db="EMBL/GenBank/DDBJ databases">
        <title>Complete Genome Sequences of Two Strains of the Meat Spoilage Bacterium Brochothrix thermosphacta Isolated from Ground Chicken.</title>
        <authorList>
            <person name="Paoli G.C."/>
            <person name="Wijey C."/>
            <person name="Chen C.-Y."/>
            <person name="Nguyen L."/>
            <person name="Yan X."/>
            <person name="Irwin P.L."/>
        </authorList>
    </citation>
    <scope>NUCLEOTIDE SEQUENCE [LARGE SCALE GENOMIC DNA]</scope>
    <source>
        <strain evidence="9 10">BI</strain>
    </source>
</reference>
<proteinExistence type="inferred from homology"/>